<dbReference type="EMBL" id="BLXT01008389">
    <property type="protein sequence ID" value="GFO48401.1"/>
    <property type="molecule type" value="Genomic_DNA"/>
</dbReference>
<name>A0AAV4DWX8_9GAST</name>
<keyword evidence="3" id="KW-1185">Reference proteome</keyword>
<feature type="chain" id="PRO_5044011115" evidence="1">
    <location>
        <begin position="22"/>
        <end position="160"/>
    </location>
</feature>
<evidence type="ECO:0000313" key="3">
    <source>
        <dbReference type="Proteomes" id="UP000735302"/>
    </source>
</evidence>
<feature type="signal peptide" evidence="1">
    <location>
        <begin position="1"/>
        <end position="21"/>
    </location>
</feature>
<gene>
    <name evidence="2" type="ORF">PoB_007490600</name>
</gene>
<evidence type="ECO:0000256" key="1">
    <source>
        <dbReference type="SAM" id="SignalP"/>
    </source>
</evidence>
<organism evidence="2 3">
    <name type="scientific">Plakobranchus ocellatus</name>
    <dbReference type="NCBI Taxonomy" id="259542"/>
    <lineage>
        <taxon>Eukaryota</taxon>
        <taxon>Metazoa</taxon>
        <taxon>Spiralia</taxon>
        <taxon>Lophotrochozoa</taxon>
        <taxon>Mollusca</taxon>
        <taxon>Gastropoda</taxon>
        <taxon>Heterobranchia</taxon>
        <taxon>Euthyneura</taxon>
        <taxon>Panpulmonata</taxon>
        <taxon>Sacoglossa</taxon>
        <taxon>Placobranchoidea</taxon>
        <taxon>Plakobranchidae</taxon>
        <taxon>Plakobranchus</taxon>
    </lineage>
</organism>
<comment type="caution">
    <text evidence="2">The sequence shown here is derived from an EMBL/GenBank/DDBJ whole genome shotgun (WGS) entry which is preliminary data.</text>
</comment>
<proteinExistence type="predicted"/>
<keyword evidence="1" id="KW-0732">Signal</keyword>
<dbReference type="AlphaFoldDB" id="A0AAV4DWX8"/>
<evidence type="ECO:0000313" key="2">
    <source>
        <dbReference type="EMBL" id="GFO48401.1"/>
    </source>
</evidence>
<dbReference type="Proteomes" id="UP000735302">
    <property type="component" value="Unassembled WGS sequence"/>
</dbReference>
<protein>
    <submittedName>
        <fullName evidence="2">Uncharacterized protein</fullName>
    </submittedName>
</protein>
<dbReference type="PANTHER" id="PTHR38564">
    <property type="entry name" value="SI:CH73-250A16.5-RELATED"/>
    <property type="match status" value="1"/>
</dbReference>
<accession>A0AAV4DWX8</accession>
<dbReference type="PANTHER" id="PTHR38564:SF2">
    <property type="entry name" value="WU:FC46H12 PRECURSOR"/>
    <property type="match status" value="1"/>
</dbReference>
<reference evidence="2 3" key="1">
    <citation type="journal article" date="2021" name="Elife">
        <title>Chloroplast acquisition without the gene transfer in kleptoplastic sea slugs, Plakobranchus ocellatus.</title>
        <authorList>
            <person name="Maeda T."/>
            <person name="Takahashi S."/>
            <person name="Yoshida T."/>
            <person name="Shimamura S."/>
            <person name="Takaki Y."/>
            <person name="Nagai Y."/>
            <person name="Toyoda A."/>
            <person name="Suzuki Y."/>
            <person name="Arimoto A."/>
            <person name="Ishii H."/>
            <person name="Satoh N."/>
            <person name="Nishiyama T."/>
            <person name="Hasebe M."/>
            <person name="Maruyama T."/>
            <person name="Minagawa J."/>
            <person name="Obokata J."/>
            <person name="Shigenobu S."/>
        </authorList>
    </citation>
    <scope>NUCLEOTIDE SEQUENCE [LARGE SCALE GENOMIC DNA]</scope>
</reference>
<sequence>MNLYIVIAPFIFLHCFHSAFTFPRHASCNVEWNVGENCKSAAIKIVNQIRIWNNTDCGTGEKCRYGLDLFDGAILKARHVTPHAHYVDFLIITFEPNNTECAIRGLSNSGVWYAYLDQSTNYCNLHNLITGSHLDKTPHYHEKTSDSTCTQYSTANCEKY</sequence>